<sequence>MNGAGRLGEPGRPSATVEAARTGNLPSALAKASRIDVEISLRHATQPPSRLKVMAQCPFRQAKTFPVAQPLPSGWRVRFFATQTAGDQPRERE</sequence>
<organism evidence="2 3">
    <name type="scientific">Caulifigura coniformis</name>
    <dbReference type="NCBI Taxonomy" id="2527983"/>
    <lineage>
        <taxon>Bacteria</taxon>
        <taxon>Pseudomonadati</taxon>
        <taxon>Planctomycetota</taxon>
        <taxon>Planctomycetia</taxon>
        <taxon>Planctomycetales</taxon>
        <taxon>Planctomycetaceae</taxon>
        <taxon>Caulifigura</taxon>
    </lineage>
</organism>
<evidence type="ECO:0000313" key="3">
    <source>
        <dbReference type="Proteomes" id="UP000315700"/>
    </source>
</evidence>
<feature type="region of interest" description="Disordered" evidence="1">
    <location>
        <begin position="1"/>
        <end position="23"/>
    </location>
</feature>
<evidence type="ECO:0000256" key="1">
    <source>
        <dbReference type="SAM" id="MobiDB-lite"/>
    </source>
</evidence>
<evidence type="ECO:0000313" key="2">
    <source>
        <dbReference type="EMBL" id="QDT56877.1"/>
    </source>
</evidence>
<dbReference type="KEGG" id="ccos:Pan44_49380"/>
<protein>
    <submittedName>
        <fullName evidence="2">Uncharacterized protein</fullName>
    </submittedName>
</protein>
<dbReference type="Proteomes" id="UP000315700">
    <property type="component" value="Chromosome"/>
</dbReference>
<proteinExistence type="predicted"/>
<dbReference type="InParanoid" id="A0A517SL80"/>
<gene>
    <name evidence="2" type="ORF">Pan44_49380</name>
</gene>
<dbReference type="AlphaFoldDB" id="A0A517SL80"/>
<dbReference type="EMBL" id="CP036271">
    <property type="protein sequence ID" value="QDT56877.1"/>
    <property type="molecule type" value="Genomic_DNA"/>
</dbReference>
<name>A0A517SL80_9PLAN</name>
<accession>A0A517SL80</accession>
<reference evidence="2 3" key="1">
    <citation type="submission" date="2019-02" db="EMBL/GenBank/DDBJ databases">
        <title>Deep-cultivation of Planctomycetes and their phenomic and genomic characterization uncovers novel biology.</title>
        <authorList>
            <person name="Wiegand S."/>
            <person name="Jogler M."/>
            <person name="Boedeker C."/>
            <person name="Pinto D."/>
            <person name="Vollmers J."/>
            <person name="Rivas-Marin E."/>
            <person name="Kohn T."/>
            <person name="Peeters S.H."/>
            <person name="Heuer A."/>
            <person name="Rast P."/>
            <person name="Oberbeckmann S."/>
            <person name="Bunk B."/>
            <person name="Jeske O."/>
            <person name="Meyerdierks A."/>
            <person name="Storesund J.E."/>
            <person name="Kallscheuer N."/>
            <person name="Luecker S."/>
            <person name="Lage O.M."/>
            <person name="Pohl T."/>
            <person name="Merkel B.J."/>
            <person name="Hornburger P."/>
            <person name="Mueller R.-W."/>
            <person name="Bruemmer F."/>
            <person name="Labrenz M."/>
            <person name="Spormann A.M."/>
            <person name="Op den Camp H."/>
            <person name="Overmann J."/>
            <person name="Amann R."/>
            <person name="Jetten M.S.M."/>
            <person name="Mascher T."/>
            <person name="Medema M.H."/>
            <person name="Devos D.P."/>
            <person name="Kaster A.-K."/>
            <person name="Ovreas L."/>
            <person name="Rohde M."/>
            <person name="Galperin M.Y."/>
            <person name="Jogler C."/>
        </authorList>
    </citation>
    <scope>NUCLEOTIDE SEQUENCE [LARGE SCALE GENOMIC DNA]</scope>
    <source>
        <strain evidence="2 3">Pan44</strain>
    </source>
</reference>
<keyword evidence="3" id="KW-1185">Reference proteome</keyword>